<comment type="caution">
    <text evidence="2">The sequence shown here is derived from an EMBL/GenBank/DDBJ whole genome shotgun (WGS) entry which is preliminary data.</text>
</comment>
<proteinExistence type="predicted"/>
<evidence type="ECO:0008006" key="4">
    <source>
        <dbReference type="Google" id="ProtNLM"/>
    </source>
</evidence>
<dbReference type="Proteomes" id="UP000326994">
    <property type="component" value="Unassembled WGS sequence"/>
</dbReference>
<dbReference type="EMBL" id="BKCF01000001">
    <property type="protein sequence ID" value="GEQ84592.1"/>
    <property type="molecule type" value="Genomic_DNA"/>
</dbReference>
<feature type="compositionally biased region" description="Polar residues" evidence="1">
    <location>
        <begin position="69"/>
        <end position="84"/>
    </location>
</feature>
<organism evidence="2 3">
    <name type="scientific">Patiriisocius marinistellae</name>
    <dbReference type="NCBI Taxonomy" id="2494560"/>
    <lineage>
        <taxon>Bacteria</taxon>
        <taxon>Pseudomonadati</taxon>
        <taxon>Bacteroidota</taxon>
        <taxon>Flavobacteriia</taxon>
        <taxon>Flavobacteriales</taxon>
        <taxon>Flavobacteriaceae</taxon>
        <taxon>Patiriisocius</taxon>
    </lineage>
</organism>
<gene>
    <name evidence="2" type="ORF">ULMS_01000</name>
</gene>
<reference evidence="2 3" key="1">
    <citation type="submission" date="2019-08" db="EMBL/GenBank/DDBJ databases">
        <title>Ulvibacter marinistellae sp. nov., isolated from a starfish, Patiria pectinifera.</title>
        <authorList>
            <person name="Kawano K."/>
            <person name="Ushijima N."/>
            <person name="Kihara M."/>
            <person name="Itoh H."/>
        </authorList>
    </citation>
    <scope>NUCLEOTIDE SEQUENCE [LARGE SCALE GENOMIC DNA]</scope>
    <source>
        <strain evidence="2 3">KK4</strain>
    </source>
</reference>
<keyword evidence="3" id="KW-1185">Reference proteome</keyword>
<dbReference type="AlphaFoldDB" id="A0A5J4FUD4"/>
<protein>
    <recommendedName>
        <fullName evidence="4">TonB family protein</fullName>
    </recommendedName>
</protein>
<evidence type="ECO:0000313" key="2">
    <source>
        <dbReference type="EMBL" id="GEQ84592.1"/>
    </source>
</evidence>
<feature type="region of interest" description="Disordered" evidence="1">
    <location>
        <begin position="59"/>
        <end position="84"/>
    </location>
</feature>
<accession>A0A5J4FUD4</accession>
<evidence type="ECO:0000256" key="1">
    <source>
        <dbReference type="SAM" id="MobiDB-lite"/>
    </source>
</evidence>
<sequence>MWSIKISSENILEEETTPIEYEDLIIEEAEEKLAQQTPKRVRIKTNRAYNEAEKFIEELENDRLEDAETTQTPPSEKTIENTESLETQNALAEAKKRIAAQRKKAAAAQASKPTTSSTKGAITRTTISYSLKERTAMRLPNPVFTCEGGGKVVITIEVNKLGNVVKANYNRSASTTRNGCLIDSALDYAQRSRFNTKADIEEQEGTITYNFPGQY</sequence>
<name>A0A5J4FUD4_9FLAO</name>
<evidence type="ECO:0000313" key="3">
    <source>
        <dbReference type="Proteomes" id="UP000326994"/>
    </source>
</evidence>